<dbReference type="EMBL" id="AMGV01000028">
    <property type="protein sequence ID" value="KEF51117.1"/>
    <property type="molecule type" value="Genomic_DNA"/>
</dbReference>
<dbReference type="RefSeq" id="XP_013253707.1">
    <property type="nucleotide sequence ID" value="XM_013398253.1"/>
</dbReference>
<keyword evidence="2" id="KW-1185">Reference proteome</keyword>
<evidence type="ECO:0000313" key="1">
    <source>
        <dbReference type="EMBL" id="KEF51117.1"/>
    </source>
</evidence>
<organism evidence="1 2">
    <name type="scientific">Exophiala aquamarina CBS 119918</name>
    <dbReference type="NCBI Taxonomy" id="1182545"/>
    <lineage>
        <taxon>Eukaryota</taxon>
        <taxon>Fungi</taxon>
        <taxon>Dikarya</taxon>
        <taxon>Ascomycota</taxon>
        <taxon>Pezizomycotina</taxon>
        <taxon>Eurotiomycetes</taxon>
        <taxon>Chaetothyriomycetidae</taxon>
        <taxon>Chaetothyriales</taxon>
        <taxon>Herpotrichiellaceae</taxon>
        <taxon>Exophiala</taxon>
    </lineage>
</organism>
<dbReference type="STRING" id="1182545.A0A072NUQ0"/>
<reference evidence="1 2" key="1">
    <citation type="submission" date="2013-03" db="EMBL/GenBank/DDBJ databases">
        <title>The Genome Sequence of Exophiala aquamarina CBS 119918.</title>
        <authorList>
            <consortium name="The Broad Institute Genomics Platform"/>
            <person name="Cuomo C."/>
            <person name="de Hoog S."/>
            <person name="Gorbushina A."/>
            <person name="Walker B."/>
            <person name="Young S.K."/>
            <person name="Zeng Q."/>
            <person name="Gargeya S."/>
            <person name="Fitzgerald M."/>
            <person name="Haas B."/>
            <person name="Abouelleil A."/>
            <person name="Allen A.W."/>
            <person name="Alvarado L."/>
            <person name="Arachchi H.M."/>
            <person name="Berlin A.M."/>
            <person name="Chapman S.B."/>
            <person name="Gainer-Dewar J."/>
            <person name="Goldberg J."/>
            <person name="Griggs A."/>
            <person name="Gujja S."/>
            <person name="Hansen M."/>
            <person name="Howarth C."/>
            <person name="Imamovic A."/>
            <person name="Ireland A."/>
            <person name="Larimer J."/>
            <person name="McCowan C."/>
            <person name="Murphy C."/>
            <person name="Pearson M."/>
            <person name="Poon T.W."/>
            <person name="Priest M."/>
            <person name="Roberts A."/>
            <person name="Saif S."/>
            <person name="Shea T."/>
            <person name="Sisk P."/>
            <person name="Sykes S."/>
            <person name="Wortman J."/>
            <person name="Nusbaum C."/>
            <person name="Birren B."/>
        </authorList>
    </citation>
    <scope>NUCLEOTIDE SEQUENCE [LARGE SCALE GENOMIC DNA]</scope>
    <source>
        <strain evidence="1 2">CBS 119918</strain>
    </source>
</reference>
<dbReference type="HOGENOM" id="CLU_000570_3_0_1"/>
<dbReference type="VEuPathDB" id="FungiDB:A1O9_12840"/>
<dbReference type="AlphaFoldDB" id="A0A072NUQ0"/>
<protein>
    <submittedName>
        <fullName evidence="1">Uncharacterized protein</fullName>
    </submittedName>
</protein>
<comment type="caution">
    <text evidence="1">The sequence shown here is derived from an EMBL/GenBank/DDBJ whole genome shotgun (WGS) entry which is preliminary data.</text>
</comment>
<dbReference type="Proteomes" id="UP000027920">
    <property type="component" value="Unassembled WGS sequence"/>
</dbReference>
<gene>
    <name evidence="1" type="ORF">A1O9_12840</name>
</gene>
<name>A0A072NUQ0_9EURO</name>
<sequence>MPIGLDLVVLHPDAARDSPRHKVYQSLGVGTCSPSTLCNAILAYQSTGGTKMSSALLGCFQLLFWFSDAYKFPRNGSPSSLVAQCNGGGYVATSELFMRSQQPYHAERLLRLLDNPKHNRHFLDESYQTSSVATRSRNNLTWERWLCQVAGARWFPPLNDGDERHWMIETIRTENPQIFVPLLQHYWSQEYGDVCRFRGKIKTALMESMVFCQNGQYERLHQTWFPNNSIISTARYYGIDSKLPILQLPESTADYVISQWSFFSDLDVRSVVELSFYKEALTLLCATGQAPLGGVERLSNLYRNMGGRTTLADRATLKVRGNLPVALVLRPQILLIVSQNDFKEKTWVWDPISSKWRALGECVWESAIELKCKFALTPTYTASNISELFRTLLEIGNLTLSCLVDELEYMQAHSQAESGEVFLDRASALYTLLKDVVQDAEDRKWIRSIFKQKDLIYNRSSGSWLKPNSCIWHETIDIGNHVPIAAMYPDLQEFFVDVLSVSTITSGFMMKQLATAAARPPKDANEVKKLMLSTSQSLGAENRLSEVEESVESLLQCQFLPCKAPQTGDIVFRTASETFFILDNQYCGEKFSSKIFMLDFPYEQLISLHELFRVLRLDDHYLTRHVGPETSADGPKRNNLLTEQFQQCAYPISCCAISHRSSLYSNQNIQMYNDLVSATIQTSADMSTKLVVVQDSVSVKIVNDRLSLLIEQNDEGLSIILPKDKVQRTLCMRGQLPGRLAEILNIYDSRGEKQLYRILNELECGTDAILLQEEISRVSWLPETCRPDPPPPAERPEGTLQRQLAHIAHGQPEDGQTYPVEIGEPESPIRAMGSIATNSYQDRPPPPFRALPDVPDHATDAPMYWKVLEHVRRQAASFMHVNGNGTYTTPENITQAFASLSLEGDDIDPADYKNLFGSEFWLSKFRVGAAGELFVYETLRALLPGTFGLENWQSKIRYLVQAHEQYAHVTKWSQRETADIMYLDQNNSLRTLFRTNPPGDVFPDWAPDWLTPDGENPVSARSGPFRDFVM</sequence>
<dbReference type="GeneID" id="25287734"/>
<evidence type="ECO:0000313" key="2">
    <source>
        <dbReference type="Proteomes" id="UP000027920"/>
    </source>
</evidence>
<proteinExistence type="predicted"/>
<accession>A0A072NUQ0</accession>
<dbReference type="OrthoDB" id="1262810at2759"/>